<dbReference type="Gene3D" id="1.10.472.10">
    <property type="entry name" value="Cyclin-like"/>
    <property type="match status" value="1"/>
</dbReference>
<dbReference type="GO" id="GO:0005634">
    <property type="term" value="C:nucleus"/>
    <property type="evidence" value="ECO:0007669"/>
    <property type="project" value="TreeGrafter"/>
</dbReference>
<dbReference type="Proteomes" id="UP001172155">
    <property type="component" value="Unassembled WGS sequence"/>
</dbReference>
<dbReference type="AlphaFoldDB" id="A0AA40EQI4"/>
<dbReference type="Pfam" id="PF08613">
    <property type="entry name" value="Cyclin"/>
    <property type="match status" value="1"/>
</dbReference>
<evidence type="ECO:0008006" key="3">
    <source>
        <dbReference type="Google" id="ProtNLM"/>
    </source>
</evidence>
<evidence type="ECO:0000313" key="1">
    <source>
        <dbReference type="EMBL" id="KAK0743659.1"/>
    </source>
</evidence>
<dbReference type="PANTHER" id="PTHR15615:SF27">
    <property type="entry name" value="PHO85 CYCLIN CLG1"/>
    <property type="match status" value="1"/>
</dbReference>
<dbReference type="GO" id="GO:0016538">
    <property type="term" value="F:cyclin-dependent protein serine/threonine kinase regulator activity"/>
    <property type="evidence" value="ECO:0007669"/>
    <property type="project" value="TreeGrafter"/>
</dbReference>
<reference evidence="1" key="1">
    <citation type="submission" date="2023-06" db="EMBL/GenBank/DDBJ databases">
        <title>Genome-scale phylogeny and comparative genomics of the fungal order Sordariales.</title>
        <authorList>
            <consortium name="Lawrence Berkeley National Laboratory"/>
            <person name="Hensen N."/>
            <person name="Bonometti L."/>
            <person name="Westerberg I."/>
            <person name="Brannstrom I.O."/>
            <person name="Guillou S."/>
            <person name="Cros-Aarteil S."/>
            <person name="Calhoun S."/>
            <person name="Haridas S."/>
            <person name="Kuo A."/>
            <person name="Mondo S."/>
            <person name="Pangilinan J."/>
            <person name="Riley R."/>
            <person name="LaButti K."/>
            <person name="Andreopoulos B."/>
            <person name="Lipzen A."/>
            <person name="Chen C."/>
            <person name="Yanf M."/>
            <person name="Daum C."/>
            <person name="Ng V."/>
            <person name="Clum A."/>
            <person name="Steindorff A."/>
            <person name="Ohm R."/>
            <person name="Martin F."/>
            <person name="Silar P."/>
            <person name="Natvig D."/>
            <person name="Lalanne C."/>
            <person name="Gautier V."/>
            <person name="Ament-velasquez S.L."/>
            <person name="Kruys A."/>
            <person name="Hutchinson M.I."/>
            <person name="Powell A.J."/>
            <person name="Barry K."/>
            <person name="Miller A.N."/>
            <person name="Grigoriev I.V."/>
            <person name="Debuchy R."/>
            <person name="Gladieux P."/>
            <person name="Thoren M.H."/>
            <person name="Johannesson H."/>
        </authorList>
    </citation>
    <scope>NUCLEOTIDE SEQUENCE</scope>
    <source>
        <strain evidence="1">SMH3187-1</strain>
    </source>
</reference>
<name>A0AA40EQI4_9PEZI</name>
<accession>A0AA40EQI4</accession>
<protein>
    <recommendedName>
        <fullName evidence="3">Cyclin-like protein</fullName>
    </recommendedName>
</protein>
<proteinExistence type="predicted"/>
<evidence type="ECO:0000313" key="2">
    <source>
        <dbReference type="Proteomes" id="UP001172155"/>
    </source>
</evidence>
<sequence>MPGGGVCAVLDYDVELKADYVSEMATRIVMPTNSVDGRFRKFVSQILTSTRLPSTTILLGMNYLSKRVNMMRNAGQQTHSEGQVWRMVTVALMLGSKFLDDNTFQNKSWSEVSNIPVQELNTLENEWLYSINWTLYVNLDESKDYQAWLANWQEWLENKKRLQAQAARDRRVPPINTDIAGNYYSWHQQQVAFEQLASAKRNLTPPTSSRYGRDSAISLNARWQHPSAPLTPPDSGYGTPVYQNATVSSHYNDYLDRAMVGVDNAGHQFTTPPYSAYPPVAHQPRHANGYGSYNYAHGIWDHPATADCRCANCLSSLAKPAFFSSPVYGLPGVGCLGAHKQSGYFHSPIHGLPVVG</sequence>
<dbReference type="GO" id="GO:0000307">
    <property type="term" value="C:cyclin-dependent protein kinase holoenzyme complex"/>
    <property type="evidence" value="ECO:0007669"/>
    <property type="project" value="TreeGrafter"/>
</dbReference>
<comment type="caution">
    <text evidence="1">The sequence shown here is derived from an EMBL/GenBank/DDBJ whole genome shotgun (WGS) entry which is preliminary data.</text>
</comment>
<dbReference type="GO" id="GO:0019901">
    <property type="term" value="F:protein kinase binding"/>
    <property type="evidence" value="ECO:0007669"/>
    <property type="project" value="InterPro"/>
</dbReference>
<dbReference type="PANTHER" id="PTHR15615">
    <property type="match status" value="1"/>
</dbReference>
<dbReference type="EMBL" id="JAUKUD010000005">
    <property type="protein sequence ID" value="KAK0743659.1"/>
    <property type="molecule type" value="Genomic_DNA"/>
</dbReference>
<dbReference type="CDD" id="cd20557">
    <property type="entry name" value="CYCLIN_ScPCL1-like"/>
    <property type="match status" value="1"/>
</dbReference>
<gene>
    <name evidence="1" type="ORF">B0T18DRAFT_330344</name>
</gene>
<organism evidence="1 2">
    <name type="scientific">Schizothecium vesticola</name>
    <dbReference type="NCBI Taxonomy" id="314040"/>
    <lineage>
        <taxon>Eukaryota</taxon>
        <taxon>Fungi</taxon>
        <taxon>Dikarya</taxon>
        <taxon>Ascomycota</taxon>
        <taxon>Pezizomycotina</taxon>
        <taxon>Sordariomycetes</taxon>
        <taxon>Sordariomycetidae</taxon>
        <taxon>Sordariales</taxon>
        <taxon>Schizotheciaceae</taxon>
        <taxon>Schizothecium</taxon>
    </lineage>
</organism>
<keyword evidence="2" id="KW-1185">Reference proteome</keyword>
<dbReference type="InterPro" id="IPR013922">
    <property type="entry name" value="Cyclin_PHO80-like"/>
</dbReference>